<sequence length="92" mass="9989">MGRVDELGIAHGISLQRSFQVAERAHSLPVVLVVPAFGDGIDRLGVEVVQLLPTTPHRGQQVRRLQHRASRLHANGVHGERADLDGSVNGEM</sequence>
<proteinExistence type="predicted"/>
<gene>
    <name evidence="1" type="ORF">HF519_23635</name>
</gene>
<dbReference type="EMBL" id="JAAXKZ010000115">
    <property type="protein sequence ID" value="NMH94514.1"/>
    <property type="molecule type" value="Genomic_DNA"/>
</dbReference>
<organism evidence="1 2">
    <name type="scientific">Pseudonocardia bannensis</name>
    <dbReference type="NCBI Taxonomy" id="630973"/>
    <lineage>
        <taxon>Bacteria</taxon>
        <taxon>Bacillati</taxon>
        <taxon>Actinomycetota</taxon>
        <taxon>Actinomycetes</taxon>
        <taxon>Pseudonocardiales</taxon>
        <taxon>Pseudonocardiaceae</taxon>
        <taxon>Pseudonocardia</taxon>
    </lineage>
</organism>
<protein>
    <submittedName>
        <fullName evidence="1">Uncharacterized protein</fullName>
    </submittedName>
</protein>
<evidence type="ECO:0000313" key="1">
    <source>
        <dbReference type="EMBL" id="NMH94514.1"/>
    </source>
</evidence>
<name>A0A848DQC6_9PSEU</name>
<keyword evidence="2" id="KW-1185">Reference proteome</keyword>
<dbReference type="Proteomes" id="UP000586918">
    <property type="component" value="Unassembled WGS sequence"/>
</dbReference>
<accession>A0A848DQC6</accession>
<reference evidence="1 2" key="1">
    <citation type="submission" date="2020-04" db="EMBL/GenBank/DDBJ databases">
        <authorList>
            <person name="Klaysubun C."/>
            <person name="Duangmal K."/>
            <person name="Lipun K."/>
        </authorList>
    </citation>
    <scope>NUCLEOTIDE SEQUENCE [LARGE SCALE GENOMIC DNA]</scope>
    <source>
        <strain evidence="1 2">DSM 45300</strain>
    </source>
</reference>
<comment type="caution">
    <text evidence="1">The sequence shown here is derived from an EMBL/GenBank/DDBJ whole genome shotgun (WGS) entry which is preliminary data.</text>
</comment>
<dbReference type="AlphaFoldDB" id="A0A848DQC6"/>
<evidence type="ECO:0000313" key="2">
    <source>
        <dbReference type="Proteomes" id="UP000586918"/>
    </source>
</evidence>